<name>A0A4S8R1H1_9HELO</name>
<sequence length="95" mass="10062">MQFTLITILSFVAIAIATRMLSQVFTRRPIFVVHSPLSAPRINGAIYFSPADKNTAIQLAARAVDASTASMTDAQGNVVSFDSASVNQAAKNSGM</sequence>
<accession>A0A4S8R1H1</accession>
<evidence type="ECO:0000313" key="2">
    <source>
        <dbReference type="Proteomes" id="UP000308671"/>
    </source>
</evidence>
<keyword evidence="2" id="KW-1185">Reference proteome</keyword>
<evidence type="ECO:0000313" key="1">
    <source>
        <dbReference type="EMBL" id="THV50821.1"/>
    </source>
</evidence>
<proteinExistence type="predicted"/>
<gene>
    <name evidence="1" type="ORF">BGAL_0134g00030</name>
</gene>
<reference evidence="1 2" key="1">
    <citation type="submission" date="2017-12" db="EMBL/GenBank/DDBJ databases">
        <title>Comparative genomics of Botrytis spp.</title>
        <authorList>
            <person name="Valero-Jimenez C.A."/>
            <person name="Tapia P."/>
            <person name="Veloso J."/>
            <person name="Silva-Moreno E."/>
            <person name="Staats M."/>
            <person name="Valdes J.H."/>
            <person name="Van Kan J.A.L."/>
        </authorList>
    </citation>
    <scope>NUCLEOTIDE SEQUENCE [LARGE SCALE GENOMIC DNA]</scope>
    <source>
        <strain evidence="1 2">MUCL435</strain>
    </source>
</reference>
<organism evidence="1 2">
    <name type="scientific">Botrytis galanthina</name>
    <dbReference type="NCBI Taxonomy" id="278940"/>
    <lineage>
        <taxon>Eukaryota</taxon>
        <taxon>Fungi</taxon>
        <taxon>Dikarya</taxon>
        <taxon>Ascomycota</taxon>
        <taxon>Pezizomycotina</taxon>
        <taxon>Leotiomycetes</taxon>
        <taxon>Helotiales</taxon>
        <taxon>Sclerotiniaceae</taxon>
        <taxon>Botrytis</taxon>
    </lineage>
</organism>
<dbReference type="AlphaFoldDB" id="A0A4S8R1H1"/>
<dbReference type="Proteomes" id="UP000308671">
    <property type="component" value="Unassembled WGS sequence"/>
</dbReference>
<dbReference type="EMBL" id="PQXL01000134">
    <property type="protein sequence ID" value="THV50821.1"/>
    <property type="molecule type" value="Genomic_DNA"/>
</dbReference>
<comment type="caution">
    <text evidence="1">The sequence shown here is derived from an EMBL/GenBank/DDBJ whole genome shotgun (WGS) entry which is preliminary data.</text>
</comment>
<protein>
    <submittedName>
        <fullName evidence="1">Uncharacterized protein</fullName>
    </submittedName>
</protein>
<dbReference type="OrthoDB" id="4835952at2759"/>